<dbReference type="GO" id="GO:0008270">
    <property type="term" value="F:zinc ion binding"/>
    <property type="evidence" value="ECO:0007669"/>
    <property type="project" value="UniProtKB-KW"/>
</dbReference>
<proteinExistence type="predicted"/>
<sequence length="168" mass="18650">MALSPDADMAIVKVSDIPMRNTEFLQSSLDTLFRRFGYILDIELHNTTHGDLFTGKATVVLDRSKPHDSGITDWSPLCRKLPWVTGTRNLLCSYEGMADFCSYCHEPGHARNACPAKTKRVECWNCSEVGHVAAKCPRPAIDHTHKKSRFATPSPPQDVTAVNRSPPA</sequence>
<dbReference type="InterPro" id="IPR036875">
    <property type="entry name" value="Znf_CCHC_sf"/>
</dbReference>
<dbReference type="Gene3D" id="4.10.60.10">
    <property type="entry name" value="Zinc finger, CCHC-type"/>
    <property type="match status" value="1"/>
</dbReference>
<dbReference type="AlphaFoldDB" id="A0A1X2GD09"/>
<keyword evidence="5" id="KW-1185">Reference proteome</keyword>
<feature type="region of interest" description="Disordered" evidence="2">
    <location>
        <begin position="146"/>
        <end position="168"/>
    </location>
</feature>
<evidence type="ECO:0000313" key="4">
    <source>
        <dbReference type="EMBL" id="ORX50921.1"/>
    </source>
</evidence>
<dbReference type="Pfam" id="PF00098">
    <property type="entry name" value="zf-CCHC"/>
    <property type="match status" value="1"/>
</dbReference>
<organism evidence="4 5">
    <name type="scientific">Hesseltinella vesiculosa</name>
    <dbReference type="NCBI Taxonomy" id="101127"/>
    <lineage>
        <taxon>Eukaryota</taxon>
        <taxon>Fungi</taxon>
        <taxon>Fungi incertae sedis</taxon>
        <taxon>Mucoromycota</taxon>
        <taxon>Mucoromycotina</taxon>
        <taxon>Mucoromycetes</taxon>
        <taxon>Mucorales</taxon>
        <taxon>Cunninghamellaceae</taxon>
        <taxon>Hesseltinella</taxon>
    </lineage>
</organism>
<reference evidence="4 5" key="1">
    <citation type="submission" date="2016-07" db="EMBL/GenBank/DDBJ databases">
        <title>Pervasive Adenine N6-methylation of Active Genes in Fungi.</title>
        <authorList>
            <consortium name="DOE Joint Genome Institute"/>
            <person name="Mondo S.J."/>
            <person name="Dannebaum R.O."/>
            <person name="Kuo R.C."/>
            <person name="Labutti K."/>
            <person name="Haridas S."/>
            <person name="Kuo A."/>
            <person name="Salamov A."/>
            <person name="Ahrendt S.R."/>
            <person name="Lipzen A."/>
            <person name="Sullivan W."/>
            <person name="Andreopoulos W.B."/>
            <person name="Clum A."/>
            <person name="Lindquist E."/>
            <person name="Daum C."/>
            <person name="Ramamoorthy G.K."/>
            <person name="Gryganskyi A."/>
            <person name="Culley D."/>
            <person name="Magnuson J.K."/>
            <person name="James T.Y."/>
            <person name="O'Malley M.A."/>
            <person name="Stajich J.E."/>
            <person name="Spatafora J.W."/>
            <person name="Visel A."/>
            <person name="Grigoriev I.V."/>
        </authorList>
    </citation>
    <scope>NUCLEOTIDE SEQUENCE [LARGE SCALE GENOMIC DNA]</scope>
    <source>
        <strain evidence="4 5">NRRL 3301</strain>
    </source>
</reference>
<name>A0A1X2GD09_9FUNG</name>
<keyword evidence="1" id="KW-0863">Zinc-finger</keyword>
<dbReference type="STRING" id="101127.A0A1X2GD09"/>
<evidence type="ECO:0000256" key="2">
    <source>
        <dbReference type="SAM" id="MobiDB-lite"/>
    </source>
</evidence>
<dbReference type="GO" id="GO:0003676">
    <property type="term" value="F:nucleic acid binding"/>
    <property type="evidence" value="ECO:0007669"/>
    <property type="project" value="InterPro"/>
</dbReference>
<dbReference type="Proteomes" id="UP000242146">
    <property type="component" value="Unassembled WGS sequence"/>
</dbReference>
<gene>
    <name evidence="4" type="ORF">DM01DRAFT_199622</name>
</gene>
<dbReference type="OrthoDB" id="2288756at2759"/>
<dbReference type="PROSITE" id="PS50158">
    <property type="entry name" value="ZF_CCHC"/>
    <property type="match status" value="1"/>
</dbReference>
<dbReference type="InterPro" id="IPR001878">
    <property type="entry name" value="Znf_CCHC"/>
</dbReference>
<feature type="domain" description="CCHC-type" evidence="3">
    <location>
        <begin position="123"/>
        <end position="138"/>
    </location>
</feature>
<evidence type="ECO:0000313" key="5">
    <source>
        <dbReference type="Proteomes" id="UP000242146"/>
    </source>
</evidence>
<evidence type="ECO:0000256" key="1">
    <source>
        <dbReference type="PROSITE-ProRule" id="PRU00047"/>
    </source>
</evidence>
<protein>
    <recommendedName>
        <fullName evidence="3">CCHC-type domain-containing protein</fullName>
    </recommendedName>
</protein>
<evidence type="ECO:0000259" key="3">
    <source>
        <dbReference type="PROSITE" id="PS50158"/>
    </source>
</evidence>
<comment type="caution">
    <text evidence="4">The sequence shown here is derived from an EMBL/GenBank/DDBJ whole genome shotgun (WGS) entry which is preliminary data.</text>
</comment>
<feature type="non-terminal residue" evidence="4">
    <location>
        <position position="168"/>
    </location>
</feature>
<keyword evidence="1" id="KW-0862">Zinc</keyword>
<dbReference type="SMART" id="SM00343">
    <property type="entry name" value="ZnF_C2HC"/>
    <property type="match status" value="2"/>
</dbReference>
<accession>A0A1X2GD09</accession>
<keyword evidence="1" id="KW-0479">Metal-binding</keyword>
<dbReference type="EMBL" id="MCGT01000022">
    <property type="protein sequence ID" value="ORX50921.1"/>
    <property type="molecule type" value="Genomic_DNA"/>
</dbReference>
<dbReference type="SUPFAM" id="SSF57756">
    <property type="entry name" value="Retrovirus zinc finger-like domains"/>
    <property type="match status" value="1"/>
</dbReference>